<accession>A0A0H5LUA5</accession>
<evidence type="ECO:0000313" key="3">
    <source>
        <dbReference type="Proteomes" id="UP000043316"/>
    </source>
</evidence>
<dbReference type="EMBL" id="CWJI01000002">
    <property type="protein sequence ID" value="CRY54625.1"/>
    <property type="molecule type" value="Genomic_DNA"/>
</dbReference>
<dbReference type="AlphaFoldDB" id="A0A0H5LUA5"/>
<feature type="region of interest" description="Disordered" evidence="1">
    <location>
        <begin position="37"/>
        <end position="61"/>
    </location>
</feature>
<proteinExistence type="predicted"/>
<name>A0A0H5LUA5_YERIN</name>
<gene>
    <name evidence="2" type="ORF">ERS008476_01551</name>
</gene>
<reference evidence="3" key="1">
    <citation type="submission" date="2015-03" db="EMBL/GenBank/DDBJ databases">
        <authorList>
            <consortium name="Pathogen Informatics"/>
        </authorList>
    </citation>
    <scope>NUCLEOTIDE SEQUENCE [LARGE SCALE GENOMIC DNA]</scope>
    <source>
        <strain evidence="3">R148</strain>
    </source>
</reference>
<dbReference type="Proteomes" id="UP000043316">
    <property type="component" value="Unassembled WGS sequence"/>
</dbReference>
<evidence type="ECO:0000313" key="2">
    <source>
        <dbReference type="EMBL" id="CRY54625.1"/>
    </source>
</evidence>
<protein>
    <submittedName>
        <fullName evidence="2">Uncharacterized protein</fullName>
    </submittedName>
</protein>
<organism evidence="2 3">
    <name type="scientific">Yersinia intermedia</name>
    <dbReference type="NCBI Taxonomy" id="631"/>
    <lineage>
        <taxon>Bacteria</taxon>
        <taxon>Pseudomonadati</taxon>
        <taxon>Pseudomonadota</taxon>
        <taxon>Gammaproteobacteria</taxon>
        <taxon>Enterobacterales</taxon>
        <taxon>Yersiniaceae</taxon>
        <taxon>Yersinia</taxon>
    </lineage>
</organism>
<sequence length="93" mass="10765">MPTRFKNSLWVGIRLKNGAAQRQRYSGFECKMRTRARGLRLNNKPRDENDREESECEEEARNSGTHQVRECACGHSFQTKPRDIMAAIRCHAA</sequence>
<evidence type="ECO:0000256" key="1">
    <source>
        <dbReference type="SAM" id="MobiDB-lite"/>
    </source>
</evidence>